<sequence length="37" mass="3936">MLYNPGFSVCILGNMVGKFSQGFSRANTDTGGQARPL</sequence>
<dbReference type="EMBL" id="QICQ01000011">
    <property type="protein sequence ID" value="PXV81566.1"/>
    <property type="molecule type" value="Genomic_DNA"/>
</dbReference>
<gene>
    <name evidence="1" type="ORF">C8R14_1118</name>
</gene>
<keyword evidence="2" id="KW-1185">Reference proteome</keyword>
<reference evidence="1 2" key="1">
    <citation type="submission" date="2018-04" db="EMBL/GenBank/DDBJ databases">
        <title>Active sludge and wastewater microbial communities from Klosterneuburg, Austria.</title>
        <authorList>
            <person name="Wagner M."/>
        </authorList>
    </citation>
    <scope>NUCLEOTIDE SEQUENCE [LARGE SCALE GENOMIC DNA]</scope>
    <source>
        <strain evidence="1 2">Nm 57</strain>
    </source>
</reference>
<organism evidence="1 2">
    <name type="scientific">Nitrosomonas eutropha</name>
    <dbReference type="NCBI Taxonomy" id="916"/>
    <lineage>
        <taxon>Bacteria</taxon>
        <taxon>Pseudomonadati</taxon>
        <taxon>Pseudomonadota</taxon>
        <taxon>Betaproteobacteria</taxon>
        <taxon>Nitrosomonadales</taxon>
        <taxon>Nitrosomonadaceae</taxon>
        <taxon>Nitrosomonas</taxon>
    </lineage>
</organism>
<dbReference type="Proteomes" id="UP000247780">
    <property type="component" value="Unassembled WGS sequence"/>
</dbReference>
<evidence type="ECO:0000313" key="2">
    <source>
        <dbReference type="Proteomes" id="UP000247780"/>
    </source>
</evidence>
<comment type="caution">
    <text evidence="1">The sequence shown here is derived from an EMBL/GenBank/DDBJ whole genome shotgun (WGS) entry which is preliminary data.</text>
</comment>
<evidence type="ECO:0000313" key="1">
    <source>
        <dbReference type="EMBL" id="PXV81566.1"/>
    </source>
</evidence>
<proteinExistence type="predicted"/>
<name>A0ABX5M766_9PROT</name>
<accession>A0ABX5M766</accession>
<protein>
    <submittedName>
        <fullName evidence="1">Uncharacterized protein</fullName>
    </submittedName>
</protein>